<dbReference type="EMBL" id="SIHI01000104">
    <property type="protein sequence ID" value="TWT30523.1"/>
    <property type="molecule type" value="Genomic_DNA"/>
</dbReference>
<feature type="chain" id="PRO_5022725323" evidence="1">
    <location>
        <begin position="26"/>
        <end position="118"/>
    </location>
</feature>
<keyword evidence="1" id="KW-0732">Signal</keyword>
<accession>A0A5C5UY05</accession>
<sequence length="118" mass="12290" precursor="true">MKLNLNLIPLSIVALLAIGHSSANADFVIAEHVLASSGAGLAVFTGTTRGQSFTATQSGRLTKIELQVWRSSNGTPTDDLTVSLTTLNLSGTPDLSNVLATRTLSAAEIPTTDFSMLC</sequence>
<keyword evidence="3" id="KW-1185">Reference proteome</keyword>
<proteinExistence type="predicted"/>
<dbReference type="Proteomes" id="UP000317243">
    <property type="component" value="Unassembled WGS sequence"/>
</dbReference>
<evidence type="ECO:0000313" key="2">
    <source>
        <dbReference type="EMBL" id="TWT30523.1"/>
    </source>
</evidence>
<name>A0A5C5UY05_9PLAN</name>
<gene>
    <name evidence="2" type="ORF">KOR42_54510</name>
</gene>
<dbReference type="RefSeq" id="WP_146512663.1">
    <property type="nucleotide sequence ID" value="NZ_SIHI01000104.1"/>
</dbReference>
<organism evidence="2 3">
    <name type="scientific">Thalassoglobus neptunius</name>
    <dbReference type="NCBI Taxonomy" id="1938619"/>
    <lineage>
        <taxon>Bacteria</taxon>
        <taxon>Pseudomonadati</taxon>
        <taxon>Planctomycetota</taxon>
        <taxon>Planctomycetia</taxon>
        <taxon>Planctomycetales</taxon>
        <taxon>Planctomycetaceae</taxon>
        <taxon>Thalassoglobus</taxon>
    </lineage>
</organism>
<dbReference type="AlphaFoldDB" id="A0A5C5UY05"/>
<evidence type="ECO:0000256" key="1">
    <source>
        <dbReference type="SAM" id="SignalP"/>
    </source>
</evidence>
<evidence type="ECO:0000313" key="3">
    <source>
        <dbReference type="Proteomes" id="UP000317243"/>
    </source>
</evidence>
<comment type="caution">
    <text evidence="2">The sequence shown here is derived from an EMBL/GenBank/DDBJ whole genome shotgun (WGS) entry which is preliminary data.</text>
</comment>
<reference evidence="2 3" key="1">
    <citation type="submission" date="2019-02" db="EMBL/GenBank/DDBJ databases">
        <title>Deep-cultivation of Planctomycetes and their phenomic and genomic characterization uncovers novel biology.</title>
        <authorList>
            <person name="Wiegand S."/>
            <person name="Jogler M."/>
            <person name="Boedeker C."/>
            <person name="Pinto D."/>
            <person name="Vollmers J."/>
            <person name="Rivas-Marin E."/>
            <person name="Kohn T."/>
            <person name="Peeters S.H."/>
            <person name="Heuer A."/>
            <person name="Rast P."/>
            <person name="Oberbeckmann S."/>
            <person name="Bunk B."/>
            <person name="Jeske O."/>
            <person name="Meyerdierks A."/>
            <person name="Storesund J.E."/>
            <person name="Kallscheuer N."/>
            <person name="Luecker S."/>
            <person name="Lage O.M."/>
            <person name="Pohl T."/>
            <person name="Merkel B.J."/>
            <person name="Hornburger P."/>
            <person name="Mueller R.-W."/>
            <person name="Bruemmer F."/>
            <person name="Labrenz M."/>
            <person name="Spormann A.M."/>
            <person name="Op Den Camp H."/>
            <person name="Overmann J."/>
            <person name="Amann R."/>
            <person name="Jetten M.S.M."/>
            <person name="Mascher T."/>
            <person name="Medema M.H."/>
            <person name="Devos D.P."/>
            <person name="Kaster A.-K."/>
            <person name="Ovreas L."/>
            <person name="Rohde M."/>
            <person name="Galperin M.Y."/>
            <person name="Jogler C."/>
        </authorList>
    </citation>
    <scope>NUCLEOTIDE SEQUENCE [LARGE SCALE GENOMIC DNA]</scope>
    <source>
        <strain evidence="2 3">KOR42</strain>
    </source>
</reference>
<feature type="signal peptide" evidence="1">
    <location>
        <begin position="1"/>
        <end position="25"/>
    </location>
</feature>
<protein>
    <submittedName>
        <fullName evidence="2">Uncharacterized protein</fullName>
    </submittedName>
</protein>